<reference evidence="2" key="1">
    <citation type="journal article" date="2021" name="Evol. Appl.">
        <title>The genome of the Pyrenean desman and the effects of bottlenecks and inbreeding on the genomic landscape of an endangered species.</title>
        <authorList>
            <person name="Escoda L."/>
            <person name="Castresana J."/>
        </authorList>
    </citation>
    <scope>NUCLEOTIDE SEQUENCE</scope>
    <source>
        <strain evidence="2">IBE-C5619</strain>
    </source>
</reference>
<keyword evidence="3" id="KW-1185">Reference proteome</keyword>
<dbReference type="AlphaFoldDB" id="A0A8J5ZTL3"/>
<organism evidence="2 3">
    <name type="scientific">Galemys pyrenaicus</name>
    <name type="common">Iberian desman</name>
    <name type="synonym">Pyrenean desman</name>
    <dbReference type="NCBI Taxonomy" id="202257"/>
    <lineage>
        <taxon>Eukaryota</taxon>
        <taxon>Metazoa</taxon>
        <taxon>Chordata</taxon>
        <taxon>Craniata</taxon>
        <taxon>Vertebrata</taxon>
        <taxon>Euteleostomi</taxon>
        <taxon>Mammalia</taxon>
        <taxon>Eutheria</taxon>
        <taxon>Laurasiatheria</taxon>
        <taxon>Eulipotyphla</taxon>
        <taxon>Talpidae</taxon>
        <taxon>Galemys</taxon>
    </lineage>
</organism>
<keyword evidence="2" id="KW-0689">Ribosomal protein</keyword>
<feature type="non-terminal residue" evidence="2">
    <location>
        <position position="175"/>
    </location>
</feature>
<keyword evidence="2" id="KW-0687">Ribonucleoprotein</keyword>
<dbReference type="Proteomes" id="UP000700334">
    <property type="component" value="Unassembled WGS sequence"/>
</dbReference>
<dbReference type="EMBL" id="JAGFMF010012201">
    <property type="protein sequence ID" value="KAG8505962.1"/>
    <property type="molecule type" value="Genomic_DNA"/>
</dbReference>
<evidence type="ECO:0000256" key="1">
    <source>
        <dbReference type="SAM" id="MobiDB-lite"/>
    </source>
</evidence>
<feature type="region of interest" description="Disordered" evidence="1">
    <location>
        <begin position="1"/>
        <end position="45"/>
    </location>
</feature>
<protein>
    <submittedName>
        <fullName evidence="2">60S ribosomal protein L6</fullName>
    </submittedName>
</protein>
<feature type="non-terminal residue" evidence="2">
    <location>
        <position position="1"/>
    </location>
</feature>
<gene>
    <name evidence="2" type="ORF">J0S82_010480</name>
</gene>
<proteinExistence type="predicted"/>
<feature type="compositionally biased region" description="Basic and acidic residues" evidence="1">
    <location>
        <begin position="1"/>
        <end position="34"/>
    </location>
</feature>
<sequence>EKAQKLTSKEKKAEATKTHAGDKVKRSLKTKEEDPPPQLKPCPRMRIGRYPQSAMYPRKLKHKYSEAKFRFEMKKEALILCKSLIFLRHLKSGLLFVTGTLSFNKVFLHITHQKFISTISTKLISDMKELGKSRHQVGKTFAKKEQYRVIANHKVDRKAVVSQILPKFKAIFQYQ</sequence>
<evidence type="ECO:0000313" key="2">
    <source>
        <dbReference type="EMBL" id="KAG8505962.1"/>
    </source>
</evidence>
<dbReference type="GO" id="GO:0005840">
    <property type="term" value="C:ribosome"/>
    <property type="evidence" value="ECO:0007669"/>
    <property type="project" value="UniProtKB-KW"/>
</dbReference>
<name>A0A8J5ZTL3_GALPY</name>
<evidence type="ECO:0000313" key="3">
    <source>
        <dbReference type="Proteomes" id="UP000700334"/>
    </source>
</evidence>
<accession>A0A8J5ZTL3</accession>
<comment type="caution">
    <text evidence="2">The sequence shown here is derived from an EMBL/GenBank/DDBJ whole genome shotgun (WGS) entry which is preliminary data.</text>
</comment>